<proteinExistence type="predicted"/>
<accession>A0ABT2NWC7</accession>
<protein>
    <submittedName>
        <fullName evidence="1">Accessory Sec system protein Asp3</fullName>
    </submittedName>
</protein>
<reference evidence="1 2" key="1">
    <citation type="submission" date="2018-08" db="EMBL/GenBank/DDBJ databases">
        <title>Draft genome sequences of Leuconostoc spp. and Weissella spp. with biocontrol potential.</title>
        <authorList>
            <person name="Lo R."/>
            <person name="Ho V.T.T."/>
            <person name="Turner M.S."/>
        </authorList>
    </citation>
    <scope>NUCLEOTIDE SEQUENCE [LARGE SCALE GENOMIC DNA]</scope>
    <source>
        <strain evidence="1 2">733</strain>
    </source>
</reference>
<sequence>MAEQNFVIYWQHNIGDNYLYGSKISYVNTDQVVFENNLMASGTKIHTWHAAGNYQSEHGIVPLPELTPGVTYQLTYDAQIFPEKHLYIECRFFDRFNRQIERIFIKQSGQSFVYPKTAYEYEISLLNTGLTNMTFHYLQIQSVDNTLPQLYDQDGLVISDVMYATDNATNLKIIFNEPLLGKRSWVDESLTQQIRDVIQISSQYTCAQFYLSDGYQNAINDTIYQLQKAYDIQSIQFIGYGPISSLAAQFYASEFSVGEAYVTSDFGHIPSALQLGKTPGLETFNLYQGIDMPHQTYLTIDRPAALPAIDAIGLFDYAERLQVFIDWAKTERVTHVESQ</sequence>
<dbReference type="EMBL" id="QVOV01000008">
    <property type="protein sequence ID" value="MCT8389680.1"/>
    <property type="molecule type" value="Genomic_DNA"/>
</dbReference>
<comment type="caution">
    <text evidence="1">The sequence shown here is derived from an EMBL/GenBank/DDBJ whole genome shotgun (WGS) entry which is preliminary data.</text>
</comment>
<evidence type="ECO:0000313" key="1">
    <source>
        <dbReference type="EMBL" id="MCT8389680.1"/>
    </source>
</evidence>
<evidence type="ECO:0000313" key="2">
    <source>
        <dbReference type="Proteomes" id="UP001525857"/>
    </source>
</evidence>
<dbReference type="Proteomes" id="UP001525857">
    <property type="component" value="Unassembled WGS sequence"/>
</dbReference>
<name>A0ABT2NWC7_9LACO</name>
<dbReference type="RefSeq" id="WP_261657198.1">
    <property type="nucleotide sequence ID" value="NZ_QVOV01000008.1"/>
</dbReference>
<gene>
    <name evidence="1" type="primary">asp3</name>
    <name evidence="1" type="ORF">D0501_06300</name>
</gene>
<keyword evidence="2" id="KW-1185">Reference proteome</keyword>
<dbReference type="InterPro" id="IPR022259">
    <property type="entry name" value="Acessory_Sec_prot_Asp3"/>
</dbReference>
<organism evidence="1 2">
    <name type="scientific">Leuconostoc holzapfelii</name>
    <dbReference type="NCBI Taxonomy" id="434464"/>
    <lineage>
        <taxon>Bacteria</taxon>
        <taxon>Bacillati</taxon>
        <taxon>Bacillota</taxon>
        <taxon>Bacilli</taxon>
        <taxon>Lactobacillales</taxon>
        <taxon>Lactobacillaceae</taxon>
        <taxon>Leuconostoc</taxon>
    </lineage>
</organism>
<dbReference type="NCBIfam" id="TIGR03711">
    <property type="entry name" value="acc_sec_asp3"/>
    <property type="match status" value="1"/>
</dbReference>
<dbReference type="Pfam" id="PF15432">
    <property type="entry name" value="Sec-ASP3"/>
    <property type="match status" value="1"/>
</dbReference>